<protein>
    <submittedName>
        <fullName evidence="2">SET domain-containing protein</fullName>
    </submittedName>
</protein>
<dbReference type="CDD" id="cd08161">
    <property type="entry name" value="SET"/>
    <property type="match status" value="1"/>
</dbReference>
<dbReference type="Gene3D" id="2.170.270.10">
    <property type="entry name" value="SET domain"/>
    <property type="match status" value="1"/>
</dbReference>
<dbReference type="InterPro" id="IPR001214">
    <property type="entry name" value="SET_dom"/>
</dbReference>
<evidence type="ECO:0000259" key="1">
    <source>
        <dbReference type="PROSITE" id="PS50280"/>
    </source>
</evidence>
<name>A0A9W4XGD9_9FLAO</name>
<dbReference type="AlphaFoldDB" id="A0A9W4XGD9"/>
<evidence type="ECO:0000313" key="2">
    <source>
        <dbReference type="EMBL" id="CAI2769163.1"/>
    </source>
</evidence>
<reference evidence="2" key="1">
    <citation type="submission" date="2022-09" db="EMBL/GenBank/DDBJ databases">
        <authorList>
            <person name="Duchaud E."/>
        </authorList>
    </citation>
    <scope>NUCLEOTIDE SEQUENCE</scope>
    <source>
        <strain evidence="2">TRV642</strain>
    </source>
</reference>
<dbReference type="InterPro" id="IPR046341">
    <property type="entry name" value="SET_dom_sf"/>
</dbReference>
<dbReference type="PROSITE" id="PS50280">
    <property type="entry name" value="SET"/>
    <property type="match status" value="1"/>
</dbReference>
<sequence>MNYIINRDDLNNIKITVSKKILTGTLIGIWLTDKPMSKNSRYLLQEQMVKAWWETDDLGRYCNHSFIPNTTVIFQRNKLILKANRQLNYGEEILVDYRKSTIHIGYIPKISF</sequence>
<dbReference type="KEGG" id="fcs:TRV642_4516"/>
<gene>
    <name evidence="2" type="ORF">TRV642_4516</name>
</gene>
<dbReference type="SUPFAM" id="SSF82199">
    <property type="entry name" value="SET domain"/>
    <property type="match status" value="1"/>
</dbReference>
<dbReference type="EMBL" id="OX336425">
    <property type="protein sequence ID" value="CAI2769163.1"/>
    <property type="molecule type" value="Genomic_DNA"/>
</dbReference>
<dbReference type="Proteomes" id="UP001152749">
    <property type="component" value="Chromosome"/>
</dbReference>
<dbReference type="Pfam" id="PF00856">
    <property type="entry name" value="SET"/>
    <property type="match status" value="1"/>
</dbReference>
<accession>A0A9W4XGD9</accession>
<evidence type="ECO:0000313" key="3">
    <source>
        <dbReference type="Proteomes" id="UP001152749"/>
    </source>
</evidence>
<proteinExistence type="predicted"/>
<organism evidence="2 3">
    <name type="scientific">Flavobacterium collinsii</name>
    <dbReference type="NCBI Taxonomy" id="1114861"/>
    <lineage>
        <taxon>Bacteria</taxon>
        <taxon>Pseudomonadati</taxon>
        <taxon>Bacteroidota</taxon>
        <taxon>Flavobacteriia</taxon>
        <taxon>Flavobacteriales</taxon>
        <taxon>Flavobacteriaceae</taxon>
        <taxon>Flavobacterium</taxon>
    </lineage>
</organism>
<feature type="domain" description="SET" evidence="1">
    <location>
        <begin position="11"/>
        <end position="98"/>
    </location>
</feature>
<dbReference type="RefSeq" id="WP_263361607.1">
    <property type="nucleotide sequence ID" value="NZ_OX336425.1"/>
</dbReference>